<dbReference type="EMBL" id="BMAO01016822">
    <property type="protein sequence ID" value="GFR11378.1"/>
    <property type="molecule type" value="Genomic_DNA"/>
</dbReference>
<evidence type="ECO:0000313" key="2">
    <source>
        <dbReference type="Proteomes" id="UP000887116"/>
    </source>
</evidence>
<accession>A0A8X6J5U1</accession>
<dbReference type="Proteomes" id="UP000887116">
    <property type="component" value="Unassembled WGS sequence"/>
</dbReference>
<keyword evidence="2" id="KW-1185">Reference proteome</keyword>
<comment type="caution">
    <text evidence="1">The sequence shown here is derived from an EMBL/GenBank/DDBJ whole genome shotgun (WGS) entry which is preliminary data.</text>
</comment>
<name>A0A8X6J5U1_TRICU</name>
<organism evidence="1 2">
    <name type="scientific">Trichonephila clavata</name>
    <name type="common">Joro spider</name>
    <name type="synonym">Nephila clavata</name>
    <dbReference type="NCBI Taxonomy" id="2740835"/>
    <lineage>
        <taxon>Eukaryota</taxon>
        <taxon>Metazoa</taxon>
        <taxon>Ecdysozoa</taxon>
        <taxon>Arthropoda</taxon>
        <taxon>Chelicerata</taxon>
        <taxon>Arachnida</taxon>
        <taxon>Araneae</taxon>
        <taxon>Araneomorphae</taxon>
        <taxon>Entelegynae</taxon>
        <taxon>Araneoidea</taxon>
        <taxon>Nephilidae</taxon>
        <taxon>Trichonephila</taxon>
    </lineage>
</organism>
<sequence>MSNSRRACRIKNCSSLQMPAMGTIQKERKLVFHKITEERVKTQLISAKIGFLKIKEIIFCPKSLLVSKSGFCMTVLSDKCMVYSRPAINIGCKANIRHKSVTVSLMGLKRNDLLNFCKLLQLNITLKLD</sequence>
<gene>
    <name evidence="1" type="ORF">TNCT_185781</name>
</gene>
<proteinExistence type="predicted"/>
<dbReference type="AlphaFoldDB" id="A0A8X6J5U1"/>
<evidence type="ECO:0000313" key="1">
    <source>
        <dbReference type="EMBL" id="GFR11378.1"/>
    </source>
</evidence>
<reference evidence="1" key="1">
    <citation type="submission" date="2020-07" db="EMBL/GenBank/DDBJ databases">
        <title>Multicomponent nature underlies the extraordinary mechanical properties of spider dragline silk.</title>
        <authorList>
            <person name="Kono N."/>
            <person name="Nakamura H."/>
            <person name="Mori M."/>
            <person name="Yoshida Y."/>
            <person name="Ohtoshi R."/>
            <person name="Malay A.D."/>
            <person name="Moran D.A.P."/>
            <person name="Tomita M."/>
            <person name="Numata K."/>
            <person name="Arakawa K."/>
        </authorList>
    </citation>
    <scope>NUCLEOTIDE SEQUENCE</scope>
</reference>
<protein>
    <submittedName>
        <fullName evidence="1">Uncharacterized protein</fullName>
    </submittedName>
</protein>